<keyword evidence="1" id="KW-1133">Transmembrane helix</keyword>
<feature type="transmembrane region" description="Helical" evidence="1">
    <location>
        <begin position="107"/>
        <end position="128"/>
    </location>
</feature>
<keyword evidence="1" id="KW-0472">Membrane</keyword>
<feature type="transmembrane region" description="Helical" evidence="1">
    <location>
        <begin position="12"/>
        <end position="33"/>
    </location>
</feature>
<dbReference type="AlphaFoldDB" id="D4XWC9"/>
<dbReference type="EMBL" id="ADNC01000027">
    <property type="protein sequence ID" value="EFF41111.1"/>
    <property type="molecule type" value="Genomic_DNA"/>
</dbReference>
<proteinExistence type="predicted"/>
<dbReference type="STRING" id="747682.MALL_0501"/>
<dbReference type="RefSeq" id="WP_005683715.1">
    <property type="nucleotide sequence ID" value="NZ_ADNC01000027.1"/>
</dbReference>
<organism evidence="2 3">
    <name type="scientific">Mycoplasmopsis alligatoris A21JP2</name>
    <dbReference type="NCBI Taxonomy" id="747682"/>
    <lineage>
        <taxon>Bacteria</taxon>
        <taxon>Bacillati</taxon>
        <taxon>Mycoplasmatota</taxon>
        <taxon>Mycoplasmoidales</taxon>
        <taxon>Metamycoplasmataceae</taxon>
        <taxon>Mycoplasmopsis</taxon>
    </lineage>
</organism>
<reference evidence="2 3" key="1">
    <citation type="submission" date="2010-03" db="EMBL/GenBank/DDBJ databases">
        <authorList>
            <person name="Glass J.I."/>
            <person name="Benders G.A."/>
            <person name="Durkin A.S."/>
            <person name="Farmerie W.G."/>
            <person name="Hlavinka K."/>
            <person name="Hostetler J."/>
            <person name="Jackson J."/>
            <person name="May M.A."/>
            <person name="Miller R.H."/>
            <person name="Paralanov V."/>
            <person name="Radune D."/>
            <person name="Szczypinski B."/>
            <person name="Brown D.R."/>
        </authorList>
    </citation>
    <scope>NUCLEOTIDE SEQUENCE [LARGE SCALE GENOMIC DNA]</scope>
    <source>
        <strain evidence="2 3">A21JP2</strain>
    </source>
</reference>
<evidence type="ECO:0000256" key="1">
    <source>
        <dbReference type="SAM" id="Phobius"/>
    </source>
</evidence>
<sequence length="146" mass="17145">MKKLKVELGVTITAIILKLLIYILIITSIAVTFKYAFEIFADRTSDLKEKYPNLTKEEEEKIKFAGNFLVDMWGAIFFFIFIYIILKITITVFVFQREYKPQNVWMIVSYLLIFSGFITLITVLVRLIQDIKKQKHSFADPTISSW</sequence>
<feature type="transmembrane region" description="Helical" evidence="1">
    <location>
        <begin position="72"/>
        <end position="95"/>
    </location>
</feature>
<keyword evidence="3" id="KW-1185">Reference proteome</keyword>
<protein>
    <submittedName>
        <fullName evidence="2">Uncharacterized protein</fullName>
    </submittedName>
</protein>
<evidence type="ECO:0000313" key="3">
    <source>
        <dbReference type="Proteomes" id="UP000004757"/>
    </source>
</evidence>
<gene>
    <name evidence="2" type="ORF">MALL_0501</name>
</gene>
<accession>D4XWC9</accession>
<evidence type="ECO:0000313" key="2">
    <source>
        <dbReference type="EMBL" id="EFF41111.1"/>
    </source>
</evidence>
<comment type="caution">
    <text evidence="2">The sequence shown here is derived from an EMBL/GenBank/DDBJ whole genome shotgun (WGS) entry which is preliminary data.</text>
</comment>
<name>D4XWC9_9BACT</name>
<dbReference type="Proteomes" id="UP000004757">
    <property type="component" value="Unassembled WGS sequence"/>
</dbReference>
<keyword evidence="1" id="KW-0812">Transmembrane</keyword>